<keyword evidence="9" id="KW-0378">Hydrolase</keyword>
<dbReference type="EMBL" id="JN700940">
    <property type="protein sequence ID" value="AET13206.1"/>
    <property type="molecule type" value="Genomic_DNA"/>
</dbReference>
<gene>
    <name evidence="9" type="primary">atp8</name>
</gene>
<accession>G9ISK2</accession>
<keyword evidence="4 9" id="KW-0496">Mitochondrion</keyword>
<reference evidence="9" key="1">
    <citation type="journal article" date="2012" name="Genome Biol. Evol.">
        <title>Evolution of linear mitochondrial genomes in medusozoan cnidarians.</title>
        <authorList>
            <person name="Kayal E."/>
            <person name="Bentlage B."/>
            <person name="Collins A.G."/>
            <person name="Kayal M."/>
            <person name="Pirro S."/>
            <person name="Lavrov D.V."/>
        </authorList>
    </citation>
    <scope>NUCLEOTIDE SEQUENCE</scope>
</reference>
<dbReference type="Pfam" id="PF02326">
    <property type="entry name" value="YMF19"/>
    <property type="match status" value="1"/>
</dbReference>
<evidence type="ECO:0000256" key="3">
    <source>
        <dbReference type="ARBA" id="ARBA00022989"/>
    </source>
</evidence>
<evidence type="ECO:0000256" key="4">
    <source>
        <dbReference type="ARBA" id="ARBA00023128"/>
    </source>
</evidence>
<dbReference type="GO" id="GO:0031966">
    <property type="term" value="C:mitochondrial membrane"/>
    <property type="evidence" value="ECO:0007669"/>
    <property type="project" value="UniProtKB-SubCell"/>
</dbReference>
<dbReference type="EC" id="3.6.3.14" evidence="9"/>
<evidence type="ECO:0000313" key="9">
    <source>
        <dbReference type="EMBL" id="AET13206.1"/>
    </source>
</evidence>
<keyword evidence="5 7" id="KW-0472">Membrane</keyword>
<keyword evidence="3 7" id="KW-1133">Transmembrane helix</keyword>
<comment type="subcellular location">
    <subcellularLocation>
        <location evidence="1">Mitochondrion membrane</location>
    </subcellularLocation>
</comment>
<geneLocation type="mitochondrion" evidence="9"/>
<dbReference type="GO" id="GO:0006754">
    <property type="term" value="P:ATP biosynthetic process"/>
    <property type="evidence" value="ECO:0007669"/>
    <property type="project" value="UniProtKB-KW"/>
</dbReference>
<feature type="transmembrane region" description="Helical" evidence="7">
    <location>
        <begin position="12"/>
        <end position="32"/>
    </location>
</feature>
<evidence type="ECO:0000256" key="6">
    <source>
        <dbReference type="ARBA" id="ARBA00023310"/>
    </source>
</evidence>
<evidence type="ECO:0000256" key="5">
    <source>
        <dbReference type="ARBA" id="ARBA00023136"/>
    </source>
</evidence>
<proteinExistence type="predicted"/>
<dbReference type="GO" id="GO:0016787">
    <property type="term" value="F:hydrolase activity"/>
    <property type="evidence" value="ECO:0007669"/>
    <property type="project" value="UniProtKB-KW"/>
</dbReference>
<name>G9ISK2_CATMO</name>
<sequence>MPQLDVVTFINQYVWTITAITIMAIVVILLIIPSIKMLIEIRNINADEHISYKEKKEFIGFKKLINCN</sequence>
<organism evidence="9">
    <name type="scientific">Catostylus mosaicus</name>
    <name type="common">Blue blubber jellyfish</name>
    <dbReference type="NCBI Taxonomy" id="237413"/>
    <lineage>
        <taxon>Eukaryota</taxon>
        <taxon>Metazoa</taxon>
        <taxon>Cnidaria</taxon>
        <taxon>Scyphozoa</taxon>
        <taxon>Rhizostomeae</taxon>
        <taxon>Catostylidae</taxon>
        <taxon>Catostylus</taxon>
    </lineage>
</organism>
<evidence type="ECO:0000259" key="8">
    <source>
        <dbReference type="Pfam" id="PF02326"/>
    </source>
</evidence>
<evidence type="ECO:0000256" key="1">
    <source>
        <dbReference type="ARBA" id="ARBA00004325"/>
    </source>
</evidence>
<dbReference type="InterPro" id="IPR003319">
    <property type="entry name" value="YMF19-like_N"/>
</dbReference>
<feature type="domain" description="ATP synthase YMF19-like N-terminal" evidence="8">
    <location>
        <begin position="2"/>
        <end position="53"/>
    </location>
</feature>
<protein>
    <submittedName>
        <fullName evidence="9">ATP synthase F0 subunit 8</fullName>
        <ecNumber evidence="9">3.6.3.14</ecNumber>
    </submittedName>
</protein>
<keyword evidence="6" id="KW-0066">ATP synthesis</keyword>
<dbReference type="AlphaFoldDB" id="G9ISK2"/>
<evidence type="ECO:0000256" key="7">
    <source>
        <dbReference type="SAM" id="Phobius"/>
    </source>
</evidence>
<keyword evidence="2 7" id="KW-0812">Transmembrane</keyword>
<evidence type="ECO:0000256" key="2">
    <source>
        <dbReference type="ARBA" id="ARBA00022692"/>
    </source>
</evidence>